<dbReference type="Proteomes" id="UP000823388">
    <property type="component" value="Chromosome 6K"/>
</dbReference>
<evidence type="ECO:0008006" key="3">
    <source>
        <dbReference type="Google" id="ProtNLM"/>
    </source>
</evidence>
<gene>
    <name evidence="1" type="ORF">PVAP13_6KG269418</name>
</gene>
<proteinExistence type="predicted"/>
<keyword evidence="2" id="KW-1185">Reference proteome</keyword>
<comment type="caution">
    <text evidence="1">The sequence shown here is derived from an EMBL/GenBank/DDBJ whole genome shotgun (WGS) entry which is preliminary data.</text>
</comment>
<evidence type="ECO:0000313" key="2">
    <source>
        <dbReference type="Proteomes" id="UP000823388"/>
    </source>
</evidence>
<organism evidence="1 2">
    <name type="scientific">Panicum virgatum</name>
    <name type="common">Blackwell switchgrass</name>
    <dbReference type="NCBI Taxonomy" id="38727"/>
    <lineage>
        <taxon>Eukaryota</taxon>
        <taxon>Viridiplantae</taxon>
        <taxon>Streptophyta</taxon>
        <taxon>Embryophyta</taxon>
        <taxon>Tracheophyta</taxon>
        <taxon>Spermatophyta</taxon>
        <taxon>Magnoliopsida</taxon>
        <taxon>Liliopsida</taxon>
        <taxon>Poales</taxon>
        <taxon>Poaceae</taxon>
        <taxon>PACMAD clade</taxon>
        <taxon>Panicoideae</taxon>
        <taxon>Panicodae</taxon>
        <taxon>Paniceae</taxon>
        <taxon>Panicinae</taxon>
        <taxon>Panicum</taxon>
        <taxon>Panicum sect. Hiantes</taxon>
    </lineage>
</organism>
<dbReference type="PANTHER" id="PTHR36617:SF7">
    <property type="entry name" value="OS01G0823550 PROTEIN"/>
    <property type="match status" value="1"/>
</dbReference>
<evidence type="ECO:0000313" key="1">
    <source>
        <dbReference type="EMBL" id="KAG2584071.1"/>
    </source>
</evidence>
<dbReference type="EMBL" id="CM029047">
    <property type="protein sequence ID" value="KAG2584071.1"/>
    <property type="molecule type" value="Genomic_DNA"/>
</dbReference>
<reference evidence="1" key="1">
    <citation type="submission" date="2020-05" db="EMBL/GenBank/DDBJ databases">
        <title>WGS assembly of Panicum virgatum.</title>
        <authorList>
            <person name="Lovell J.T."/>
            <person name="Jenkins J."/>
            <person name="Shu S."/>
            <person name="Juenger T.E."/>
            <person name="Schmutz J."/>
        </authorList>
    </citation>
    <scope>NUCLEOTIDE SEQUENCE</scope>
    <source>
        <strain evidence="1">AP13</strain>
    </source>
</reference>
<accession>A0A8T0RDX8</accession>
<sequence length="231" mass="27461">MYRLCEENHHKMDTIRSQFFWRGAGNNFKSHMIRWDQLCLPKNFGGIGILNTRLLNDALLLKWVWRILAQRTGDLCYQLLRPKYLHNKTLMNSKNRTCSQFWKGIQTVKYKIRFGLAFKVHNGRDTIFWDDVWLTNVPLRLDFPEIYIKCRKKDDWVRDLWDGEAWSIPLCRPLVSSNLPAWDKLMDQLEAVQLHSDSEPNTPIWLLKKSGTYTTKSNYRFLSYGGLQTKE</sequence>
<name>A0A8T0RDX8_PANVG</name>
<protein>
    <recommendedName>
        <fullName evidence="3">Reverse transcriptase zinc-binding domain-containing protein</fullName>
    </recommendedName>
</protein>
<dbReference type="PANTHER" id="PTHR36617">
    <property type="entry name" value="PROTEIN, PUTATIVE-RELATED"/>
    <property type="match status" value="1"/>
</dbReference>
<dbReference type="AlphaFoldDB" id="A0A8T0RDX8"/>